<evidence type="ECO:0000256" key="4">
    <source>
        <dbReference type="ARBA" id="ARBA00022554"/>
    </source>
</evidence>
<gene>
    <name evidence="11" type="ORF">GLOTRDRAFT_122377</name>
</gene>
<comment type="similarity">
    <text evidence="2 10">Belongs to the ATG22 family.</text>
</comment>
<dbReference type="GO" id="GO:0006914">
    <property type="term" value="P:autophagy"/>
    <property type="evidence" value="ECO:0007669"/>
    <property type="project" value="UniProtKB-KW"/>
</dbReference>
<dbReference type="KEGG" id="gtr:GLOTRDRAFT_122377"/>
<dbReference type="InterPro" id="IPR024671">
    <property type="entry name" value="Atg22-like"/>
</dbReference>
<dbReference type="eggNOG" id="ENOG502QR9I">
    <property type="taxonomic scope" value="Eukaryota"/>
</dbReference>
<dbReference type="InterPro" id="IPR036259">
    <property type="entry name" value="MFS_trans_sf"/>
</dbReference>
<protein>
    <recommendedName>
        <fullName evidence="10">Autophagy-related protein</fullName>
    </recommendedName>
</protein>
<evidence type="ECO:0000313" key="12">
    <source>
        <dbReference type="Proteomes" id="UP000030669"/>
    </source>
</evidence>
<feature type="transmembrane region" description="Helical" evidence="10">
    <location>
        <begin position="91"/>
        <end position="111"/>
    </location>
</feature>
<keyword evidence="7 10" id="KW-1133">Transmembrane helix</keyword>
<dbReference type="Gene3D" id="1.20.1250.20">
    <property type="entry name" value="MFS general substrate transporter like domains"/>
    <property type="match status" value="2"/>
</dbReference>
<dbReference type="HOGENOM" id="CLU_017518_1_0_1"/>
<dbReference type="PANTHER" id="PTHR23519">
    <property type="entry name" value="AUTOPHAGY-RELATED PROTEIN 22"/>
    <property type="match status" value="1"/>
</dbReference>
<evidence type="ECO:0000256" key="9">
    <source>
        <dbReference type="ARBA" id="ARBA00023136"/>
    </source>
</evidence>
<keyword evidence="9 10" id="KW-0472">Membrane</keyword>
<evidence type="ECO:0000256" key="2">
    <source>
        <dbReference type="ARBA" id="ARBA00006978"/>
    </source>
</evidence>
<reference evidence="11 12" key="1">
    <citation type="journal article" date="2012" name="Science">
        <title>The Paleozoic origin of enzymatic lignin decomposition reconstructed from 31 fungal genomes.</title>
        <authorList>
            <person name="Floudas D."/>
            <person name="Binder M."/>
            <person name="Riley R."/>
            <person name="Barry K."/>
            <person name="Blanchette R.A."/>
            <person name="Henrissat B."/>
            <person name="Martinez A.T."/>
            <person name="Otillar R."/>
            <person name="Spatafora J.W."/>
            <person name="Yadav J.S."/>
            <person name="Aerts A."/>
            <person name="Benoit I."/>
            <person name="Boyd A."/>
            <person name="Carlson A."/>
            <person name="Copeland A."/>
            <person name="Coutinho P.M."/>
            <person name="de Vries R.P."/>
            <person name="Ferreira P."/>
            <person name="Findley K."/>
            <person name="Foster B."/>
            <person name="Gaskell J."/>
            <person name="Glotzer D."/>
            <person name="Gorecki P."/>
            <person name="Heitman J."/>
            <person name="Hesse C."/>
            <person name="Hori C."/>
            <person name="Igarashi K."/>
            <person name="Jurgens J.A."/>
            <person name="Kallen N."/>
            <person name="Kersten P."/>
            <person name="Kohler A."/>
            <person name="Kuees U."/>
            <person name="Kumar T.K.A."/>
            <person name="Kuo A."/>
            <person name="LaButti K."/>
            <person name="Larrondo L.F."/>
            <person name="Lindquist E."/>
            <person name="Ling A."/>
            <person name="Lombard V."/>
            <person name="Lucas S."/>
            <person name="Lundell T."/>
            <person name="Martin R."/>
            <person name="McLaughlin D.J."/>
            <person name="Morgenstern I."/>
            <person name="Morin E."/>
            <person name="Murat C."/>
            <person name="Nagy L.G."/>
            <person name="Nolan M."/>
            <person name="Ohm R.A."/>
            <person name="Patyshakuliyeva A."/>
            <person name="Rokas A."/>
            <person name="Ruiz-Duenas F.J."/>
            <person name="Sabat G."/>
            <person name="Salamov A."/>
            <person name="Samejima M."/>
            <person name="Schmutz J."/>
            <person name="Slot J.C."/>
            <person name="St John F."/>
            <person name="Stenlid J."/>
            <person name="Sun H."/>
            <person name="Sun S."/>
            <person name="Syed K."/>
            <person name="Tsang A."/>
            <person name="Wiebenga A."/>
            <person name="Young D."/>
            <person name="Pisabarro A."/>
            <person name="Eastwood D.C."/>
            <person name="Martin F."/>
            <person name="Cullen D."/>
            <person name="Grigoriev I.V."/>
            <person name="Hibbett D.S."/>
        </authorList>
    </citation>
    <scope>NUCLEOTIDE SEQUENCE [LARGE SCALE GENOMIC DNA]</scope>
    <source>
        <strain evidence="11 12">ATCC 11539</strain>
    </source>
</reference>
<feature type="transmembrane region" description="Helical" evidence="10">
    <location>
        <begin position="361"/>
        <end position="384"/>
    </location>
</feature>
<dbReference type="InterPro" id="IPR050495">
    <property type="entry name" value="ATG22/LtaA_families"/>
</dbReference>
<evidence type="ECO:0000256" key="5">
    <source>
        <dbReference type="ARBA" id="ARBA00022692"/>
    </source>
</evidence>
<feature type="transmembrane region" description="Helical" evidence="10">
    <location>
        <begin position="147"/>
        <end position="173"/>
    </location>
</feature>
<feature type="transmembrane region" description="Helical" evidence="10">
    <location>
        <begin position="280"/>
        <end position="300"/>
    </location>
</feature>
<dbReference type="RefSeq" id="XP_007868387.1">
    <property type="nucleotide sequence ID" value="XM_007870196.1"/>
</dbReference>
<feature type="transmembrane region" description="Helical" evidence="10">
    <location>
        <begin position="249"/>
        <end position="268"/>
    </location>
</feature>
<evidence type="ECO:0000256" key="3">
    <source>
        <dbReference type="ARBA" id="ARBA00022448"/>
    </source>
</evidence>
<evidence type="ECO:0000256" key="8">
    <source>
        <dbReference type="ARBA" id="ARBA00023006"/>
    </source>
</evidence>
<evidence type="ECO:0000256" key="6">
    <source>
        <dbReference type="ARBA" id="ARBA00022970"/>
    </source>
</evidence>
<sequence>MSLEADSVSAGQHKKHLRGWLTYAFASEVFVIVSLTLFLPICLEQFARDNGYILPDKLTRCSSKASNATDTDSRERCAVKLGWAWIDTASFSLYVYSISVFLQAITVISIGSIANHPTRRKTLLLGFALGGSLAAALFLVLPSTSPVWWASALLSIIANVGFGASVVAMNAYLPSLAKGEPEVCESFATMQELPTSSLAAVVTDPEALESYPSEGEEGSEPLFQSDVVQAKHEYDALLSSATSRISSHGIATGYAAGIIVLILTLVPVTKLGGSTWALRLAIGASGIWWFIGTIIAGLWLPGGEAEEEGAVRLATDLDGEEFVSVDTTAKGAVVWTEIIDAWKRLGRMLSWREVKRLRNTFRYLVAWFLLSDGFSTITSTAILFGKTTLHMPASSLILIGIITPFSGILGSLVVPVLQRRYHFTNLRILVTLVVIASAIPAYGCLGFLPVFRDGNVKFGGLTTPGEMFGLAVYFGSVYGSFQSYARAFYAELIPPGEEARWYGLFSITDKSSSFVGPLVVGVIADLTGNIRYAFFFLVFMIWVAVPILVGVDVERGGRDAKDYTYIEHRDGSMT</sequence>
<keyword evidence="12" id="KW-1185">Reference proteome</keyword>
<dbReference type="CDD" id="cd17483">
    <property type="entry name" value="MFS_Atg22_like"/>
    <property type="match status" value="1"/>
</dbReference>
<feature type="transmembrane region" description="Helical" evidence="10">
    <location>
        <begin position="429"/>
        <end position="450"/>
    </location>
</feature>
<feature type="transmembrane region" description="Helical" evidence="10">
    <location>
        <begin position="530"/>
        <end position="551"/>
    </location>
</feature>
<dbReference type="SUPFAM" id="SSF103473">
    <property type="entry name" value="MFS general substrate transporter"/>
    <property type="match status" value="2"/>
</dbReference>
<dbReference type="GO" id="GO:0032974">
    <property type="term" value="P:amino acid transmembrane export from vacuole"/>
    <property type="evidence" value="ECO:0007669"/>
    <property type="project" value="InterPro"/>
</dbReference>
<dbReference type="STRING" id="670483.S7Q070"/>
<accession>S7Q070</accession>
<dbReference type="AlphaFoldDB" id="S7Q070"/>
<dbReference type="GeneID" id="19300831"/>
<keyword evidence="3 10" id="KW-0813">Transport</keyword>
<dbReference type="OMA" id="QPWEIFP"/>
<feature type="transmembrane region" description="Helical" evidence="10">
    <location>
        <begin position="20"/>
        <end position="41"/>
    </location>
</feature>
<keyword evidence="5 10" id="KW-0812">Transmembrane</keyword>
<evidence type="ECO:0000256" key="10">
    <source>
        <dbReference type="RuleBase" id="RU363073"/>
    </source>
</evidence>
<organism evidence="11 12">
    <name type="scientific">Gloeophyllum trabeum (strain ATCC 11539 / FP-39264 / Madison 617)</name>
    <name type="common">Brown rot fungus</name>
    <dbReference type="NCBI Taxonomy" id="670483"/>
    <lineage>
        <taxon>Eukaryota</taxon>
        <taxon>Fungi</taxon>
        <taxon>Dikarya</taxon>
        <taxon>Basidiomycota</taxon>
        <taxon>Agaricomycotina</taxon>
        <taxon>Agaricomycetes</taxon>
        <taxon>Gloeophyllales</taxon>
        <taxon>Gloeophyllaceae</taxon>
        <taxon>Gloeophyllum</taxon>
    </lineage>
</organism>
<evidence type="ECO:0000256" key="7">
    <source>
        <dbReference type="ARBA" id="ARBA00022989"/>
    </source>
</evidence>
<dbReference type="Proteomes" id="UP000030669">
    <property type="component" value="Unassembled WGS sequence"/>
</dbReference>
<dbReference type="Pfam" id="PF11700">
    <property type="entry name" value="ATG22"/>
    <property type="match status" value="1"/>
</dbReference>
<comment type="function">
    <text evidence="10">Vacuolar effluxer which mediate the efflux of amino acids resulting from autophagic degradation. The release of autophagic amino acids allows the maintenance of protein synthesis and viability during nitrogen starvation.</text>
</comment>
<name>S7Q070_GLOTA</name>
<feature type="transmembrane region" description="Helical" evidence="10">
    <location>
        <begin position="123"/>
        <end position="141"/>
    </location>
</feature>
<comment type="subcellular location">
    <subcellularLocation>
        <location evidence="1 10">Vacuole membrane</location>
        <topology evidence="1 10">Multi-pass membrane protein</topology>
    </subcellularLocation>
</comment>
<dbReference type="OrthoDB" id="192733at2759"/>
<feature type="transmembrane region" description="Helical" evidence="10">
    <location>
        <begin position="396"/>
        <end position="417"/>
    </location>
</feature>
<evidence type="ECO:0000256" key="1">
    <source>
        <dbReference type="ARBA" id="ARBA00004128"/>
    </source>
</evidence>
<dbReference type="PANTHER" id="PTHR23519:SF1">
    <property type="entry name" value="AUTOPHAGY-RELATED PROTEIN 22"/>
    <property type="match status" value="1"/>
</dbReference>
<dbReference type="GO" id="GO:0005774">
    <property type="term" value="C:vacuolar membrane"/>
    <property type="evidence" value="ECO:0007669"/>
    <property type="project" value="UniProtKB-SubCell"/>
</dbReference>
<keyword evidence="6 10" id="KW-0029">Amino-acid transport</keyword>
<dbReference type="EMBL" id="KB469306">
    <property type="protein sequence ID" value="EPQ53083.1"/>
    <property type="molecule type" value="Genomic_DNA"/>
</dbReference>
<evidence type="ECO:0000313" key="11">
    <source>
        <dbReference type="EMBL" id="EPQ53083.1"/>
    </source>
</evidence>
<dbReference type="InterPro" id="IPR044738">
    <property type="entry name" value="Atg22"/>
</dbReference>
<proteinExistence type="inferred from homology"/>
<keyword evidence="8 10" id="KW-0072">Autophagy</keyword>
<keyword evidence="4 10" id="KW-0926">Vacuole</keyword>